<evidence type="ECO:0000256" key="1">
    <source>
        <dbReference type="SAM" id="MobiDB-lite"/>
    </source>
</evidence>
<dbReference type="AlphaFoldDB" id="A0A4V5NFC8"/>
<gene>
    <name evidence="2" type="ORF">B0A55_11655</name>
</gene>
<keyword evidence="3" id="KW-1185">Reference proteome</keyword>
<protein>
    <submittedName>
        <fullName evidence="2">Uncharacterized protein</fullName>
    </submittedName>
</protein>
<sequence length="142" mass="15861">MASLPRRPSSKGKPEMAGQHDFPALFTIEGSNRHELLLVNPGHDVDELRASMEKLASSSPNCQEFMSKFRSKDIVEKVGEIKGWYIKWASEGRDKQLFPKETLLTDENCEPVLRMMAIGGGKDVFDVKLEKSQAAPEGAKKK</sequence>
<organism evidence="2 3">
    <name type="scientific">Friedmanniomyces simplex</name>
    <dbReference type="NCBI Taxonomy" id="329884"/>
    <lineage>
        <taxon>Eukaryota</taxon>
        <taxon>Fungi</taxon>
        <taxon>Dikarya</taxon>
        <taxon>Ascomycota</taxon>
        <taxon>Pezizomycotina</taxon>
        <taxon>Dothideomycetes</taxon>
        <taxon>Dothideomycetidae</taxon>
        <taxon>Mycosphaerellales</taxon>
        <taxon>Teratosphaeriaceae</taxon>
        <taxon>Friedmanniomyces</taxon>
    </lineage>
</organism>
<name>A0A4V5NFC8_9PEZI</name>
<feature type="region of interest" description="Disordered" evidence="1">
    <location>
        <begin position="1"/>
        <end position="20"/>
    </location>
</feature>
<comment type="caution">
    <text evidence="2">The sequence shown here is derived from an EMBL/GenBank/DDBJ whole genome shotgun (WGS) entry which is preliminary data.</text>
</comment>
<evidence type="ECO:0000313" key="2">
    <source>
        <dbReference type="EMBL" id="TKA62209.1"/>
    </source>
</evidence>
<dbReference type="Proteomes" id="UP000309340">
    <property type="component" value="Unassembled WGS sequence"/>
</dbReference>
<reference evidence="2 3" key="1">
    <citation type="submission" date="2017-03" db="EMBL/GenBank/DDBJ databases">
        <title>Genomes of endolithic fungi from Antarctica.</title>
        <authorList>
            <person name="Coleine C."/>
            <person name="Masonjones S."/>
            <person name="Stajich J.E."/>
        </authorList>
    </citation>
    <scope>NUCLEOTIDE SEQUENCE [LARGE SCALE GENOMIC DNA]</scope>
    <source>
        <strain evidence="2 3">CCFEE 5184</strain>
    </source>
</reference>
<dbReference type="EMBL" id="NAJQ01001112">
    <property type="protein sequence ID" value="TKA62209.1"/>
    <property type="molecule type" value="Genomic_DNA"/>
</dbReference>
<evidence type="ECO:0000313" key="3">
    <source>
        <dbReference type="Proteomes" id="UP000309340"/>
    </source>
</evidence>
<proteinExistence type="predicted"/>
<dbReference type="OrthoDB" id="4415650at2759"/>
<accession>A0A4V5NFC8</accession>